<gene>
    <name evidence="2" type="ORF">ECRASSUSDP1_LOCUS27550</name>
</gene>
<keyword evidence="3" id="KW-1185">Reference proteome</keyword>
<dbReference type="AlphaFoldDB" id="A0AAD1Y7H4"/>
<feature type="compositionally biased region" description="Basic and acidic residues" evidence="1">
    <location>
        <begin position="35"/>
        <end position="55"/>
    </location>
</feature>
<evidence type="ECO:0000313" key="2">
    <source>
        <dbReference type="EMBL" id="CAI2385953.1"/>
    </source>
</evidence>
<evidence type="ECO:0000256" key="1">
    <source>
        <dbReference type="SAM" id="MobiDB-lite"/>
    </source>
</evidence>
<reference evidence="2" key="1">
    <citation type="submission" date="2023-07" db="EMBL/GenBank/DDBJ databases">
        <authorList>
            <consortium name="AG Swart"/>
            <person name="Singh M."/>
            <person name="Singh A."/>
            <person name="Seah K."/>
            <person name="Emmerich C."/>
        </authorList>
    </citation>
    <scope>NUCLEOTIDE SEQUENCE</scope>
    <source>
        <strain evidence="2">DP1</strain>
    </source>
</reference>
<accession>A0AAD1Y7H4</accession>
<dbReference type="InterPro" id="IPR011993">
    <property type="entry name" value="PH-like_dom_sf"/>
</dbReference>
<dbReference type="Proteomes" id="UP001295684">
    <property type="component" value="Unassembled WGS sequence"/>
</dbReference>
<feature type="compositionally biased region" description="Polar residues" evidence="1">
    <location>
        <begin position="85"/>
        <end position="107"/>
    </location>
</feature>
<organism evidence="2 3">
    <name type="scientific">Euplotes crassus</name>
    <dbReference type="NCBI Taxonomy" id="5936"/>
    <lineage>
        <taxon>Eukaryota</taxon>
        <taxon>Sar</taxon>
        <taxon>Alveolata</taxon>
        <taxon>Ciliophora</taxon>
        <taxon>Intramacronucleata</taxon>
        <taxon>Spirotrichea</taxon>
        <taxon>Hypotrichia</taxon>
        <taxon>Euplotida</taxon>
        <taxon>Euplotidae</taxon>
        <taxon>Moneuplotes</taxon>
    </lineage>
</organism>
<dbReference type="SUPFAM" id="SSF50729">
    <property type="entry name" value="PH domain-like"/>
    <property type="match status" value="1"/>
</dbReference>
<evidence type="ECO:0000313" key="3">
    <source>
        <dbReference type="Proteomes" id="UP001295684"/>
    </source>
</evidence>
<proteinExistence type="predicted"/>
<dbReference type="EMBL" id="CAMPGE010028428">
    <property type="protein sequence ID" value="CAI2385953.1"/>
    <property type="molecule type" value="Genomic_DNA"/>
</dbReference>
<feature type="region of interest" description="Disordered" evidence="1">
    <location>
        <begin position="1"/>
        <end position="55"/>
    </location>
</feature>
<comment type="caution">
    <text evidence="2">The sequence shown here is derived from an EMBL/GenBank/DDBJ whole genome shotgun (WGS) entry which is preliminary data.</text>
</comment>
<name>A0AAD1Y7H4_EUPCR</name>
<sequence>MKGSELARNQVHEELDPFKMINNKAEQSKEEEEPLKEASKQDLKQESEVIKKSGFEESMVRMNLQLSKEDEYIDRSVVSSAPRKINSTAKNGATKGANDSNKLNGENTGDEKTLTSEEAPNTTKLDENDDEEEKIEIEDQFEVIKSKADTKLDLKKFDRKEINILDSLFENDPQEEEIFTRDVNLLDMTNNSIMEGRLILTRYRLVFQPYERIKEQVPLPSNPARATFTEKFAMKKLPKYRAQFFNIPIHLILSIKTQLDKKNPAVCYIDLCAKDFRTLRIMASPVKLGNEIVESIYSQAFPGMMMSGAFALKYSYPLQNYSVPEDEAEQSAYEEVSLSNRERLSPFMNKFDLPQNGWDVYHSGTEFGRQGVTTKNEAFRSKFCCINPHYIVC</sequence>
<protein>
    <submittedName>
        <fullName evidence="2">Uncharacterized protein</fullName>
    </submittedName>
</protein>
<dbReference type="Gene3D" id="2.30.29.30">
    <property type="entry name" value="Pleckstrin-homology domain (PH domain)/Phosphotyrosine-binding domain (PTB)"/>
    <property type="match status" value="1"/>
</dbReference>
<feature type="region of interest" description="Disordered" evidence="1">
    <location>
        <begin position="68"/>
        <end position="132"/>
    </location>
</feature>